<evidence type="ECO:0000256" key="1">
    <source>
        <dbReference type="SAM" id="Phobius"/>
    </source>
</evidence>
<evidence type="ECO:0000313" key="2">
    <source>
        <dbReference type="EMBL" id="CAH3170180.1"/>
    </source>
</evidence>
<accession>A0ABN8QWP2</accession>
<proteinExistence type="predicted"/>
<comment type="caution">
    <text evidence="2">The sequence shown here is derived from an EMBL/GenBank/DDBJ whole genome shotgun (WGS) entry which is preliminary data.</text>
</comment>
<dbReference type="Proteomes" id="UP001159405">
    <property type="component" value="Unassembled WGS sequence"/>
</dbReference>
<sequence length="566" mass="63935">EVFSELKREITSMHLVQNFGLIIWCCFLLIMLSFAADNQNADVIKHCMNSTNSTSCSLTYEHVYKSLTKNENSFNISHALYPEGGKPSFLVRVNVYGPNKTHNSTPAQFLWSIHCLFSNVPGWLLEILSLGSIIVTSRTQELDVQIPAFCCHLSENIEKREEMIQGFLTRAVFELQDLAVSPNIRDPSLNTAQCVIQGYKGKFFDSPGNIGGMLMAGSLFANCAGTIFIWAIVDMRKNNRSSGRKIKNTVTAMCVSIHFLSVLCILCFIVACGLAFRFSEDFSLLSSLASVIIYAVPSTFFYYILMHRLSFSYVNCKRGIKAIFCLLCTFGGHTICYISCWLVIGIRINPSWGLTIALFIISIFAAFTYVVYLYLDVFYPNGYNMRELGENTLQDFLWGTYTLSDNRPNDNDDQNRVTALFKFLALSERFRGSRAKFFCMLGCTAVGSIFVVVILAGPSFGGQTSAADELLKTSSLYFITAFITWATLKKHASIYAPLQKERAQNAEGQDTDHHTGDHPGGEFGTLVQNNYYYYHYYHGDRRVSYEHSYDLHLVTRDVRRYIVTHP</sequence>
<keyword evidence="1" id="KW-0812">Transmembrane</keyword>
<reference evidence="2 3" key="1">
    <citation type="submission" date="2022-05" db="EMBL/GenBank/DDBJ databases">
        <authorList>
            <consortium name="Genoscope - CEA"/>
            <person name="William W."/>
        </authorList>
    </citation>
    <scope>NUCLEOTIDE SEQUENCE [LARGE SCALE GENOMIC DNA]</scope>
</reference>
<feature type="transmembrane region" description="Helical" evidence="1">
    <location>
        <begin position="437"/>
        <end position="458"/>
    </location>
</feature>
<feature type="transmembrane region" description="Helical" evidence="1">
    <location>
        <begin position="470"/>
        <end position="488"/>
    </location>
</feature>
<keyword evidence="1" id="KW-1133">Transmembrane helix</keyword>
<gene>
    <name evidence="2" type="ORF">PLOB_00010527</name>
</gene>
<feature type="transmembrane region" description="Helical" evidence="1">
    <location>
        <begin position="15"/>
        <end position="36"/>
    </location>
</feature>
<keyword evidence="1" id="KW-0472">Membrane</keyword>
<protein>
    <submittedName>
        <fullName evidence="2">Uncharacterized protein</fullName>
    </submittedName>
</protein>
<dbReference type="EMBL" id="CALNXK010000154">
    <property type="protein sequence ID" value="CAH3170180.1"/>
    <property type="molecule type" value="Genomic_DNA"/>
</dbReference>
<feature type="transmembrane region" description="Helical" evidence="1">
    <location>
        <begin position="210"/>
        <end position="233"/>
    </location>
</feature>
<keyword evidence="3" id="KW-1185">Reference proteome</keyword>
<evidence type="ECO:0000313" key="3">
    <source>
        <dbReference type="Proteomes" id="UP001159405"/>
    </source>
</evidence>
<organism evidence="2 3">
    <name type="scientific">Porites lobata</name>
    <dbReference type="NCBI Taxonomy" id="104759"/>
    <lineage>
        <taxon>Eukaryota</taxon>
        <taxon>Metazoa</taxon>
        <taxon>Cnidaria</taxon>
        <taxon>Anthozoa</taxon>
        <taxon>Hexacorallia</taxon>
        <taxon>Scleractinia</taxon>
        <taxon>Fungiina</taxon>
        <taxon>Poritidae</taxon>
        <taxon>Porites</taxon>
    </lineage>
</organism>
<feature type="transmembrane region" description="Helical" evidence="1">
    <location>
        <begin position="324"/>
        <end position="346"/>
    </location>
</feature>
<feature type="non-terminal residue" evidence="2">
    <location>
        <position position="1"/>
    </location>
</feature>
<name>A0ABN8QWP2_9CNID</name>
<feature type="transmembrane region" description="Helical" evidence="1">
    <location>
        <begin position="282"/>
        <end position="304"/>
    </location>
</feature>
<feature type="transmembrane region" description="Helical" evidence="1">
    <location>
        <begin position="352"/>
        <end position="375"/>
    </location>
</feature>
<feature type="transmembrane region" description="Helical" evidence="1">
    <location>
        <begin position="254"/>
        <end position="276"/>
    </location>
</feature>